<dbReference type="Pfam" id="PF03033">
    <property type="entry name" value="Glyco_transf_28"/>
    <property type="match status" value="1"/>
</dbReference>
<keyword evidence="8 10" id="KW-0131">Cell cycle</keyword>
<dbReference type="SUPFAM" id="SSF53756">
    <property type="entry name" value="UDP-Glycosyltransferase/glycogen phosphorylase"/>
    <property type="match status" value="1"/>
</dbReference>
<name>A0A1G2K2H6_9BACT</name>
<keyword evidence="3 10" id="KW-0328">Glycosyltransferase</keyword>
<dbReference type="GO" id="GO:0008360">
    <property type="term" value="P:regulation of cell shape"/>
    <property type="evidence" value="ECO:0007669"/>
    <property type="project" value="UniProtKB-KW"/>
</dbReference>
<dbReference type="AlphaFoldDB" id="A0A1G2K2H6"/>
<dbReference type="UniPathway" id="UPA00219"/>
<dbReference type="EC" id="2.4.1.227" evidence="10"/>
<keyword evidence="4 10" id="KW-0808">Transferase</keyword>
<dbReference type="GO" id="GO:0071555">
    <property type="term" value="P:cell wall organization"/>
    <property type="evidence" value="ECO:0007669"/>
    <property type="project" value="UniProtKB-KW"/>
</dbReference>
<dbReference type="PANTHER" id="PTHR21015:SF27">
    <property type="entry name" value="UDP-N-ACETYLGLUCOSAMINE--N-ACETYLMURAMYL-(PENTAPEPTIDE) PYROPHOSPHORYL-UNDECAPRENOL N-ACETYLGLUCOSAMINE TRANSFERASE"/>
    <property type="match status" value="1"/>
</dbReference>
<proteinExistence type="inferred from homology"/>
<feature type="domain" description="Glycosyl transferase family 28 C-terminal" evidence="12">
    <location>
        <begin position="192"/>
        <end position="356"/>
    </location>
</feature>
<dbReference type="Pfam" id="PF04101">
    <property type="entry name" value="Glyco_tran_28_C"/>
    <property type="match status" value="1"/>
</dbReference>
<keyword evidence="1 10" id="KW-1003">Cell membrane</keyword>
<dbReference type="GO" id="GO:0005886">
    <property type="term" value="C:plasma membrane"/>
    <property type="evidence" value="ECO:0007669"/>
    <property type="project" value="UniProtKB-SubCell"/>
</dbReference>
<comment type="catalytic activity">
    <reaction evidence="10">
        <text>di-trans,octa-cis-undecaprenyl diphospho-N-acetyl-alpha-D-muramoyl-L-alanyl-D-glutamyl-meso-2,6-diaminopimeloyl-D-alanyl-D-alanine + UDP-N-acetyl-alpha-D-glucosamine = di-trans,octa-cis-undecaprenyl diphospho-[N-acetyl-alpha-D-glucosaminyl-(1-&gt;4)]-N-acetyl-alpha-D-muramoyl-L-alanyl-D-glutamyl-meso-2,6-diaminopimeloyl-D-alanyl-D-alanine + UDP + H(+)</text>
        <dbReference type="Rhea" id="RHEA:31227"/>
        <dbReference type="ChEBI" id="CHEBI:15378"/>
        <dbReference type="ChEBI" id="CHEBI:57705"/>
        <dbReference type="ChEBI" id="CHEBI:58223"/>
        <dbReference type="ChEBI" id="CHEBI:61387"/>
        <dbReference type="ChEBI" id="CHEBI:61388"/>
        <dbReference type="EC" id="2.4.1.227"/>
    </reaction>
</comment>
<dbReference type="HAMAP" id="MF_00033">
    <property type="entry name" value="MurG"/>
    <property type="match status" value="1"/>
</dbReference>
<reference evidence="13 14" key="1">
    <citation type="journal article" date="2016" name="Nat. Commun.">
        <title>Thousands of microbial genomes shed light on interconnected biogeochemical processes in an aquifer system.</title>
        <authorList>
            <person name="Anantharaman K."/>
            <person name="Brown C.T."/>
            <person name="Hug L.A."/>
            <person name="Sharon I."/>
            <person name="Castelle C.J."/>
            <person name="Probst A.J."/>
            <person name="Thomas B.C."/>
            <person name="Singh A."/>
            <person name="Wilkins M.J."/>
            <person name="Karaoz U."/>
            <person name="Brodie E.L."/>
            <person name="Williams K.H."/>
            <person name="Hubbard S.S."/>
            <person name="Banfield J.F."/>
        </authorList>
    </citation>
    <scope>NUCLEOTIDE SEQUENCE [LARGE SCALE GENOMIC DNA]</scope>
</reference>
<dbReference type="GO" id="GO:0050511">
    <property type="term" value="F:undecaprenyldiphospho-muramoylpentapeptide beta-N-acetylglucosaminyltransferase activity"/>
    <property type="evidence" value="ECO:0007669"/>
    <property type="project" value="UniProtKB-UniRule"/>
</dbReference>
<comment type="similarity">
    <text evidence="10">Belongs to the glycosyltransferase 28 family. MurG subfamily.</text>
</comment>
<accession>A0A1G2K2H6</accession>
<comment type="function">
    <text evidence="10">Cell wall formation. Catalyzes the transfer of a GlcNAc subunit on undecaprenyl-pyrophosphoryl-MurNAc-pentapeptide (lipid intermediate I) to form undecaprenyl-pyrophosphoryl-MurNAc-(pentapeptide)GlcNAc (lipid intermediate II).</text>
</comment>
<keyword evidence="6 10" id="KW-0573">Peptidoglycan synthesis</keyword>
<feature type="binding site" evidence="10">
    <location>
        <position position="303"/>
    </location>
    <ligand>
        <name>UDP-N-acetyl-alpha-D-glucosamine</name>
        <dbReference type="ChEBI" id="CHEBI:57705"/>
    </ligand>
</feature>
<feature type="domain" description="Glycosyltransferase family 28 N-terminal" evidence="11">
    <location>
        <begin position="3"/>
        <end position="147"/>
    </location>
</feature>
<dbReference type="InterPro" id="IPR007235">
    <property type="entry name" value="Glyco_trans_28_C"/>
</dbReference>
<evidence type="ECO:0000256" key="3">
    <source>
        <dbReference type="ARBA" id="ARBA00022676"/>
    </source>
</evidence>
<evidence type="ECO:0000259" key="11">
    <source>
        <dbReference type="Pfam" id="PF03033"/>
    </source>
</evidence>
<dbReference type="Proteomes" id="UP000177152">
    <property type="component" value="Unassembled WGS sequence"/>
</dbReference>
<dbReference type="GO" id="GO:0051991">
    <property type="term" value="F:UDP-N-acetyl-D-glucosamine:N-acetylmuramoyl-L-alanyl-D-glutamyl-meso-2,6-diaminopimelyl-D-alanyl-D-alanine-diphosphoundecaprenol 4-beta-N-acetylglucosaminlytransferase activity"/>
    <property type="evidence" value="ECO:0007669"/>
    <property type="project" value="RHEA"/>
</dbReference>
<evidence type="ECO:0000256" key="9">
    <source>
        <dbReference type="ARBA" id="ARBA00023316"/>
    </source>
</evidence>
<evidence type="ECO:0000256" key="1">
    <source>
        <dbReference type="ARBA" id="ARBA00022475"/>
    </source>
</evidence>
<comment type="caution">
    <text evidence="13">The sequence shown here is derived from an EMBL/GenBank/DDBJ whole genome shotgun (WGS) entry which is preliminary data.</text>
</comment>
<evidence type="ECO:0000313" key="13">
    <source>
        <dbReference type="EMBL" id="OGZ93624.1"/>
    </source>
</evidence>
<dbReference type="GO" id="GO:0051301">
    <property type="term" value="P:cell division"/>
    <property type="evidence" value="ECO:0007669"/>
    <property type="project" value="UniProtKB-KW"/>
</dbReference>
<keyword evidence="2 10" id="KW-0132">Cell division</keyword>
<dbReference type="EMBL" id="MHQC01000056">
    <property type="protein sequence ID" value="OGZ93624.1"/>
    <property type="molecule type" value="Genomic_DNA"/>
</dbReference>
<evidence type="ECO:0000256" key="6">
    <source>
        <dbReference type="ARBA" id="ARBA00022984"/>
    </source>
</evidence>
<evidence type="ECO:0000256" key="8">
    <source>
        <dbReference type="ARBA" id="ARBA00023306"/>
    </source>
</evidence>
<dbReference type="InterPro" id="IPR004276">
    <property type="entry name" value="GlycoTrans_28_N"/>
</dbReference>
<evidence type="ECO:0000259" key="12">
    <source>
        <dbReference type="Pfam" id="PF04101"/>
    </source>
</evidence>
<gene>
    <name evidence="10" type="primary">murG</name>
    <name evidence="13" type="ORF">A2633_04695</name>
</gene>
<evidence type="ECO:0000256" key="4">
    <source>
        <dbReference type="ARBA" id="ARBA00022679"/>
    </source>
</evidence>
<keyword evidence="9 10" id="KW-0961">Cell wall biogenesis/degradation</keyword>
<dbReference type="PANTHER" id="PTHR21015">
    <property type="entry name" value="UDP-N-ACETYLGLUCOSAMINE--N-ACETYLMURAMYL-(PENTAPEPTIDE) PYROPHOSPHORYL-UNDECAPRENOL N-ACETYLGLUCOSAMINE TRANSFERASE 1"/>
    <property type="match status" value="1"/>
</dbReference>
<evidence type="ECO:0000256" key="10">
    <source>
        <dbReference type="HAMAP-Rule" id="MF_00033"/>
    </source>
</evidence>
<feature type="binding site" evidence="10">
    <location>
        <begin position="10"/>
        <end position="12"/>
    </location>
    <ligand>
        <name>UDP-N-acetyl-alpha-D-glucosamine</name>
        <dbReference type="ChEBI" id="CHEBI:57705"/>
    </ligand>
</feature>
<protein>
    <recommendedName>
        <fullName evidence="10">UDP-N-acetylglucosamine--N-acetylmuramyl-(pentapeptide) pyrophosphoryl-undecaprenol N-acetylglucosamine transferase</fullName>
        <ecNumber evidence="10">2.4.1.227</ecNumber>
    </recommendedName>
    <alternativeName>
        <fullName evidence="10">Undecaprenyl-PP-MurNAc-pentapeptide-UDPGlcNAc GlcNAc transferase</fullName>
    </alternativeName>
</protein>
<evidence type="ECO:0000256" key="7">
    <source>
        <dbReference type="ARBA" id="ARBA00023136"/>
    </source>
</evidence>
<feature type="binding site" evidence="10">
    <location>
        <position position="169"/>
    </location>
    <ligand>
        <name>UDP-N-acetyl-alpha-D-glucosamine</name>
        <dbReference type="ChEBI" id="CHEBI:57705"/>
    </ligand>
</feature>
<dbReference type="Gene3D" id="3.40.50.2000">
    <property type="entry name" value="Glycogen Phosphorylase B"/>
    <property type="match status" value="2"/>
</dbReference>
<dbReference type="GO" id="GO:0005975">
    <property type="term" value="P:carbohydrate metabolic process"/>
    <property type="evidence" value="ECO:0007669"/>
    <property type="project" value="InterPro"/>
</dbReference>
<comment type="subcellular location">
    <subcellularLocation>
        <location evidence="10">Cell membrane</location>
        <topology evidence="10">Peripheral membrane protein</topology>
        <orientation evidence="10">Cytoplasmic side</orientation>
    </subcellularLocation>
</comment>
<evidence type="ECO:0000256" key="2">
    <source>
        <dbReference type="ARBA" id="ARBA00022618"/>
    </source>
</evidence>
<dbReference type="CDD" id="cd03785">
    <property type="entry name" value="GT28_MurG"/>
    <property type="match status" value="1"/>
</dbReference>
<organism evidence="13 14">
    <name type="scientific">Candidatus Sungbacteria bacterium RIFCSPHIGHO2_01_FULL_47_32</name>
    <dbReference type="NCBI Taxonomy" id="1802264"/>
    <lineage>
        <taxon>Bacteria</taxon>
        <taxon>Candidatus Sungiibacteriota</taxon>
    </lineage>
</organism>
<comment type="pathway">
    <text evidence="10">Cell wall biogenesis; peptidoglycan biosynthesis.</text>
</comment>
<evidence type="ECO:0000256" key="5">
    <source>
        <dbReference type="ARBA" id="ARBA00022960"/>
    </source>
</evidence>
<keyword evidence="7 10" id="KW-0472">Membrane</keyword>
<dbReference type="GO" id="GO:0009252">
    <property type="term" value="P:peptidoglycan biosynthetic process"/>
    <property type="evidence" value="ECO:0007669"/>
    <property type="project" value="UniProtKB-UniRule"/>
</dbReference>
<dbReference type="InterPro" id="IPR006009">
    <property type="entry name" value="GlcNAc_MurG"/>
</dbReference>
<sequence>MRVLFTGGGTGGHMFPLIAVARELKRVAEEERILDVQFFYMGPLTVGDEDLKKEDILYYPILAGKMRRYFSIMNFIDIFKTGIGIIQSAWHLFILVPDIIFSKGGYGSFPVLLIARIYRIPVVIHESDSVPGRVNTWAGKFARRIAIAFQSAAKYFPADRTALLGNPVRTRILGGRADASKEALSILSGDPVIFVTGGSQGAEKINQTITGILPDLLKKYEVIHQVGKANLEAVKFETTTLLEHSEKLKYHLFGFLDETKLREAYAASDLVIARGGASAIFEVAALAKPSIIIPLKNSAQDHQRENAYEYGRAGACVVIEEANLSPHLLYSEVERIFGDAELRKKMNEAARNFARMDASELIAREILKLGLH</sequence>
<feature type="binding site" evidence="10">
    <location>
        <position position="199"/>
    </location>
    <ligand>
        <name>UDP-N-acetyl-alpha-D-glucosamine</name>
        <dbReference type="ChEBI" id="CHEBI:57705"/>
    </ligand>
</feature>
<comment type="caution">
    <text evidence="10">Lacks conserved residue(s) required for the propagation of feature annotation.</text>
</comment>
<evidence type="ECO:0000313" key="14">
    <source>
        <dbReference type="Proteomes" id="UP000177152"/>
    </source>
</evidence>
<keyword evidence="5 10" id="KW-0133">Cell shape</keyword>